<keyword evidence="2" id="KW-1185">Reference proteome</keyword>
<proteinExistence type="predicted"/>
<accession>A0ABT7N7S1</accession>
<comment type="caution">
    <text evidence="1">The sequence shown here is derived from an EMBL/GenBank/DDBJ whole genome shotgun (WGS) entry which is preliminary data.</text>
</comment>
<evidence type="ECO:0000313" key="1">
    <source>
        <dbReference type="EMBL" id="MDM0043993.1"/>
    </source>
</evidence>
<reference evidence="1" key="1">
    <citation type="submission" date="2023-06" db="EMBL/GenBank/DDBJ databases">
        <authorList>
            <person name="Jiang Y."/>
            <person name="Liu Q."/>
        </authorList>
    </citation>
    <scope>NUCLEOTIDE SEQUENCE</scope>
    <source>
        <strain evidence="1">CGMCC 1.12089</strain>
    </source>
</reference>
<gene>
    <name evidence="1" type="ORF">QTH91_05830</name>
</gene>
<name>A0ABT7N7S1_9BURK</name>
<dbReference type="RefSeq" id="WP_286659060.1">
    <property type="nucleotide sequence ID" value="NZ_JASZYV010000001.1"/>
</dbReference>
<organism evidence="1 2">
    <name type="scientific">Variovorax dokdonensis</name>
    <dbReference type="NCBI Taxonomy" id="344883"/>
    <lineage>
        <taxon>Bacteria</taxon>
        <taxon>Pseudomonadati</taxon>
        <taxon>Pseudomonadota</taxon>
        <taxon>Betaproteobacteria</taxon>
        <taxon>Burkholderiales</taxon>
        <taxon>Comamonadaceae</taxon>
        <taxon>Variovorax</taxon>
    </lineage>
</organism>
<evidence type="ECO:0000313" key="2">
    <source>
        <dbReference type="Proteomes" id="UP001174908"/>
    </source>
</evidence>
<protein>
    <submittedName>
        <fullName evidence="1">Uncharacterized protein</fullName>
    </submittedName>
</protein>
<dbReference type="EMBL" id="JASZYV010000001">
    <property type="protein sequence ID" value="MDM0043993.1"/>
    <property type="molecule type" value="Genomic_DNA"/>
</dbReference>
<dbReference type="Proteomes" id="UP001174908">
    <property type="component" value="Unassembled WGS sequence"/>
</dbReference>
<sequence>MEVVLLRQAGRRLRRSEWRQPLQGTLRITEMDRAANNAKRNMLRVDLWEGYGTTSLRGLASMFDPVLLPYPGDGLLIAGTEFQVEGKDISEHRQVWLCRPRQW</sequence>